<accession>A0A919P275</accession>
<keyword evidence="4" id="KW-1185">Reference proteome</keyword>
<name>A0A919P275_9CELL</name>
<reference evidence="3" key="1">
    <citation type="submission" date="2021-01" db="EMBL/GenBank/DDBJ databases">
        <title>Whole genome shotgun sequence of Cellulomonas chitinilytica NBRC 110799.</title>
        <authorList>
            <person name="Komaki H."/>
            <person name="Tamura T."/>
        </authorList>
    </citation>
    <scope>NUCLEOTIDE SEQUENCE</scope>
    <source>
        <strain evidence="3">NBRC 110799</strain>
    </source>
</reference>
<evidence type="ECO:0000313" key="3">
    <source>
        <dbReference type="EMBL" id="GIG19754.1"/>
    </source>
</evidence>
<dbReference type="AlphaFoldDB" id="A0A919P275"/>
<keyword evidence="1" id="KW-0732">Signal</keyword>
<dbReference type="Proteomes" id="UP000632740">
    <property type="component" value="Unassembled WGS sequence"/>
</dbReference>
<dbReference type="Pfam" id="PF05548">
    <property type="entry name" value="Peptidase_M11"/>
    <property type="match status" value="1"/>
</dbReference>
<evidence type="ECO:0000256" key="1">
    <source>
        <dbReference type="SAM" id="SignalP"/>
    </source>
</evidence>
<dbReference type="InterPro" id="IPR008752">
    <property type="entry name" value="Peptidase_M11"/>
</dbReference>
<evidence type="ECO:0000313" key="4">
    <source>
        <dbReference type="Proteomes" id="UP000632740"/>
    </source>
</evidence>
<comment type="caution">
    <text evidence="3">The sequence shown here is derived from an EMBL/GenBank/DDBJ whole genome shotgun (WGS) entry which is preliminary data.</text>
</comment>
<feature type="domain" description="Peptidase M11 gametolysin" evidence="2">
    <location>
        <begin position="145"/>
        <end position="373"/>
    </location>
</feature>
<sequence>MRARVAAVAVSAALALVGAVAGAGTAAADAPSTGTEHITGTYERLQVDPPVVAPAAAATPPTPVAPTDADHDLVRLADGTSVQVEGTPDLFEDVAPGQKVTVTGTATADEPAVPEATSTFEGTAVRELTAAPDAAAVTSRTVAVVLLQLGPAGPAPWSVDDARRNFFTGDDSVAAFFRESSFSQLELRGRDRADGDVYGSLQIPADTACGNEAQAGQDALQAAGLDLSAYDHVAYVLDSADRGCWFGGWAYVGGQVSVNLYAGDWGTRSVANHELGHNLGLSHAQSLYCTGPDGQATSVEVTGGTCSVWEYGDPFDTMGNNWIGFQYSASYKARLGWVAPSGITTVSASGTYTLAPSEVTTDQPQVLRIPLPSGESYDLDVRQPFGQFWDAQVKDYPALLDGVEVRRANEWTTQLVDTTPDGSFSDAALQVGRTFTDPAAGVSIRTESVGPEGAVVHVDLGVVEQEPVLYGTFNSGAPGPMTKVPGTASTWTADETFSGPWGRFRVTVDPSGTTYGDLQPDGVLDQGAPDIVVPDAGTYTITVDLATLAYSVVSTTGGGGGFASSYPTMTLRGTSTEWTVAPMELVADHTWRHTMAFGAHPVEEFLFDVDGTGAVTFGDTGVGDGTAEPGGPNIPLTQGPAIYEVTFHDDTLTYSVSRVW</sequence>
<protein>
    <recommendedName>
        <fullName evidence="2">Peptidase M11 gametolysin domain-containing protein</fullName>
    </recommendedName>
</protein>
<dbReference type="SUPFAM" id="SSF55486">
    <property type="entry name" value="Metalloproteases ('zincins'), catalytic domain"/>
    <property type="match status" value="1"/>
</dbReference>
<feature type="chain" id="PRO_5039534345" description="Peptidase M11 gametolysin domain-containing protein" evidence="1">
    <location>
        <begin position="24"/>
        <end position="660"/>
    </location>
</feature>
<proteinExistence type="predicted"/>
<organism evidence="3 4">
    <name type="scientific">Cellulomonas chitinilytica</name>
    <dbReference type="NCBI Taxonomy" id="398759"/>
    <lineage>
        <taxon>Bacteria</taxon>
        <taxon>Bacillati</taxon>
        <taxon>Actinomycetota</taxon>
        <taxon>Actinomycetes</taxon>
        <taxon>Micrococcales</taxon>
        <taxon>Cellulomonadaceae</taxon>
        <taxon>Cellulomonas</taxon>
    </lineage>
</organism>
<dbReference type="EMBL" id="BONK01000001">
    <property type="protein sequence ID" value="GIG19754.1"/>
    <property type="molecule type" value="Genomic_DNA"/>
</dbReference>
<feature type="signal peptide" evidence="1">
    <location>
        <begin position="1"/>
        <end position="23"/>
    </location>
</feature>
<evidence type="ECO:0000259" key="2">
    <source>
        <dbReference type="Pfam" id="PF05548"/>
    </source>
</evidence>
<gene>
    <name evidence="3" type="ORF">Cch01nite_04780</name>
</gene>